<dbReference type="OrthoDB" id="489556at2"/>
<dbReference type="AlphaFoldDB" id="B7KDK0"/>
<feature type="transmembrane region" description="Helical" evidence="1">
    <location>
        <begin position="37"/>
        <end position="58"/>
    </location>
</feature>
<keyword evidence="1" id="KW-0472">Membrane</keyword>
<gene>
    <name evidence="2" type="ordered locus">PCC7424_1870</name>
</gene>
<accession>B7KDK0</accession>
<dbReference type="PANTHER" id="PTHR36049">
    <property type="entry name" value="TRANSMEMBRANE PROTEIN"/>
    <property type="match status" value="1"/>
</dbReference>
<dbReference type="PANTHER" id="PTHR36049:SF3">
    <property type="match status" value="1"/>
</dbReference>
<proteinExistence type="predicted"/>
<name>B7KDK0_GLOC7</name>
<keyword evidence="1" id="KW-1133">Transmembrane helix</keyword>
<dbReference type="EMBL" id="CP001291">
    <property type="protein sequence ID" value="ACK70302.1"/>
    <property type="molecule type" value="Genomic_DNA"/>
</dbReference>
<dbReference type="Pfam" id="PF05421">
    <property type="entry name" value="DUF751"/>
    <property type="match status" value="1"/>
</dbReference>
<evidence type="ECO:0000313" key="2">
    <source>
        <dbReference type="EMBL" id="ACK70302.1"/>
    </source>
</evidence>
<keyword evidence="1" id="KW-0812">Transmembrane</keyword>
<keyword evidence="3" id="KW-1185">Reference proteome</keyword>
<dbReference type="eggNOG" id="ENOG50330BX">
    <property type="taxonomic scope" value="Bacteria"/>
</dbReference>
<evidence type="ECO:0000313" key="3">
    <source>
        <dbReference type="Proteomes" id="UP000002384"/>
    </source>
</evidence>
<feature type="transmembrane region" description="Helical" evidence="1">
    <location>
        <begin position="12"/>
        <end position="30"/>
    </location>
</feature>
<dbReference type="STRING" id="65393.PCC7424_1870"/>
<dbReference type="HOGENOM" id="CLU_189266_0_0_3"/>
<evidence type="ECO:0000256" key="1">
    <source>
        <dbReference type="SAM" id="Phobius"/>
    </source>
</evidence>
<reference evidence="3" key="1">
    <citation type="journal article" date="2011" name="MBio">
        <title>Novel metabolic attributes of the genus Cyanothece, comprising a group of unicellular nitrogen-fixing Cyanobacteria.</title>
        <authorList>
            <person name="Bandyopadhyay A."/>
            <person name="Elvitigala T."/>
            <person name="Welsh E."/>
            <person name="Stockel J."/>
            <person name="Liberton M."/>
            <person name="Min H."/>
            <person name="Sherman L.A."/>
            <person name="Pakrasi H.B."/>
        </authorList>
    </citation>
    <scope>NUCLEOTIDE SEQUENCE [LARGE SCALE GENOMIC DNA]</scope>
    <source>
        <strain evidence="3">PCC 7424</strain>
    </source>
</reference>
<dbReference type="KEGG" id="cyc:PCC7424_1870"/>
<dbReference type="InterPro" id="IPR008470">
    <property type="entry name" value="Uncharacterised_Ycf33"/>
</dbReference>
<dbReference type="RefSeq" id="WP_012599245.1">
    <property type="nucleotide sequence ID" value="NC_011729.1"/>
</dbReference>
<organism evidence="2 3">
    <name type="scientific">Gloeothece citriformis (strain PCC 7424)</name>
    <name type="common">Cyanothece sp. (strain PCC 7424)</name>
    <dbReference type="NCBI Taxonomy" id="65393"/>
    <lineage>
        <taxon>Bacteria</taxon>
        <taxon>Bacillati</taxon>
        <taxon>Cyanobacteriota</taxon>
        <taxon>Cyanophyceae</taxon>
        <taxon>Oscillatoriophycideae</taxon>
        <taxon>Chroococcales</taxon>
        <taxon>Aphanothecaceae</taxon>
        <taxon>Gloeothece</taxon>
        <taxon>Gloeothece citriformis</taxon>
    </lineage>
</organism>
<dbReference type="Proteomes" id="UP000002384">
    <property type="component" value="Chromosome"/>
</dbReference>
<evidence type="ECO:0008006" key="4">
    <source>
        <dbReference type="Google" id="ProtNLM"/>
    </source>
</evidence>
<protein>
    <recommendedName>
        <fullName evidence="4">DUF751 domain-containing protein</fullName>
    </recommendedName>
</protein>
<sequence>MGDFFDNISRYPRYFITIILGIFFAFFEWIKPLFKNPLTAIAVVGIFIGGFVFLFFTLRAMLGLTTV</sequence>